<keyword evidence="2" id="KW-0812">Transmembrane</keyword>
<reference evidence="3" key="1">
    <citation type="submission" date="2018-05" db="EMBL/GenBank/DDBJ databases">
        <authorList>
            <person name="Lanie J.A."/>
            <person name="Ng W.-L."/>
            <person name="Kazmierczak K.M."/>
            <person name="Andrzejewski T.M."/>
            <person name="Davidsen T.M."/>
            <person name="Wayne K.J."/>
            <person name="Tettelin H."/>
            <person name="Glass J.I."/>
            <person name="Rusch D."/>
            <person name="Podicherti R."/>
            <person name="Tsui H.-C.T."/>
            <person name="Winkler M.E."/>
        </authorList>
    </citation>
    <scope>NUCLEOTIDE SEQUENCE</scope>
</reference>
<evidence type="ECO:0000256" key="2">
    <source>
        <dbReference type="SAM" id="Phobius"/>
    </source>
</evidence>
<keyword evidence="1" id="KW-0175">Coiled coil</keyword>
<feature type="transmembrane region" description="Helical" evidence="2">
    <location>
        <begin position="98"/>
        <end position="115"/>
    </location>
</feature>
<feature type="coiled-coil region" evidence="1">
    <location>
        <begin position="15"/>
        <end position="42"/>
    </location>
</feature>
<organism evidence="3">
    <name type="scientific">marine metagenome</name>
    <dbReference type="NCBI Taxonomy" id="408172"/>
    <lineage>
        <taxon>unclassified sequences</taxon>
        <taxon>metagenomes</taxon>
        <taxon>ecological metagenomes</taxon>
    </lineage>
</organism>
<keyword evidence="2" id="KW-1133">Transmembrane helix</keyword>
<evidence type="ECO:0000256" key="1">
    <source>
        <dbReference type="SAM" id="Coils"/>
    </source>
</evidence>
<dbReference type="AlphaFoldDB" id="A0A382KSX7"/>
<accession>A0A382KSX7</accession>
<protein>
    <submittedName>
        <fullName evidence="3">Uncharacterized protein</fullName>
    </submittedName>
</protein>
<gene>
    <name evidence="3" type="ORF">METZ01_LOCUS279529</name>
</gene>
<evidence type="ECO:0000313" key="3">
    <source>
        <dbReference type="EMBL" id="SVC26675.1"/>
    </source>
</evidence>
<name>A0A382KSX7_9ZZZZ</name>
<proteinExistence type="predicted"/>
<keyword evidence="2" id="KW-0472">Membrane</keyword>
<dbReference type="EMBL" id="UINC01082157">
    <property type="protein sequence ID" value="SVC26675.1"/>
    <property type="molecule type" value="Genomic_DNA"/>
</dbReference>
<sequence length="122" mass="14516">MENKDSQSRTSETQIVVLQKDIEHLQYVIKELEEQCEFVKNHFTTKNGERLDDIKLIHGRIDQHLQSDLDFHENVRKKISDKFETLDGRIRHLEKWKWAAWGAMIIVGTLLGYKYNLPFSLF</sequence>